<protein>
    <submittedName>
        <fullName evidence="1">Uncharacterized protein</fullName>
    </submittedName>
</protein>
<evidence type="ECO:0000313" key="2">
    <source>
        <dbReference type="Proteomes" id="UP001165186"/>
    </source>
</evidence>
<gene>
    <name evidence="1" type="primary">g10154</name>
    <name evidence="1" type="ORF">NpPPO83_00010154</name>
</gene>
<proteinExistence type="predicted"/>
<name>A0ACB5RP45_9PEZI</name>
<reference evidence="1" key="1">
    <citation type="submission" date="2024-09" db="EMBL/GenBank/DDBJ databases">
        <title>Draft Genome Sequences of Neofusicoccum parvum.</title>
        <authorList>
            <person name="Ashida A."/>
            <person name="Camagna M."/>
            <person name="Tanaka A."/>
            <person name="Takemoto D."/>
        </authorList>
    </citation>
    <scope>NUCLEOTIDE SEQUENCE</scope>
    <source>
        <strain evidence="1">PPO83</strain>
    </source>
</reference>
<evidence type="ECO:0000313" key="1">
    <source>
        <dbReference type="EMBL" id="GME22287.1"/>
    </source>
</evidence>
<sequence length="344" mass="37782">MPLVEYSDSESEPEHPAPPPAKRLKRASSGPASASASTRAPASLPPLPAGFHDLYATNARQSTHDDPALHGGRKRAIPHVDGHWPSHVYLEWHPNAAESRTLQSLLDRVEQAAALHYHTSASAVPEQRIRSSLLTALSTPAPLHISLSRTLPLPTDSRSPFLDALTSNLRHSGARPFDALFEGLKWVPNFDRSRWFLVLGVRRPLGDDLNRLLLAANRAAKKFGYSELYSSGKDKDQRGEGVDMAGDWGSTTAGTQEQEVESRMGLVNRRDDRSSAFHVSLAWSLEPPPDELQDLAAVDDVVRFMQQDVAQMSVKFEVIKAKVGNTVHAIELAPKRKEEKGILG</sequence>
<accession>A0ACB5RP45</accession>
<organism evidence="1 2">
    <name type="scientific">Neofusicoccum parvum</name>
    <dbReference type="NCBI Taxonomy" id="310453"/>
    <lineage>
        <taxon>Eukaryota</taxon>
        <taxon>Fungi</taxon>
        <taxon>Dikarya</taxon>
        <taxon>Ascomycota</taxon>
        <taxon>Pezizomycotina</taxon>
        <taxon>Dothideomycetes</taxon>
        <taxon>Dothideomycetes incertae sedis</taxon>
        <taxon>Botryosphaeriales</taxon>
        <taxon>Botryosphaeriaceae</taxon>
        <taxon>Neofusicoccum</taxon>
    </lineage>
</organism>
<dbReference type="Proteomes" id="UP001165186">
    <property type="component" value="Unassembled WGS sequence"/>
</dbReference>
<comment type="caution">
    <text evidence="1">The sequence shown here is derived from an EMBL/GenBank/DDBJ whole genome shotgun (WGS) entry which is preliminary data.</text>
</comment>
<keyword evidence="2" id="KW-1185">Reference proteome</keyword>
<dbReference type="EMBL" id="BSXG01000002">
    <property type="protein sequence ID" value="GME22287.1"/>
    <property type="molecule type" value="Genomic_DNA"/>
</dbReference>